<reference evidence="3 4" key="1">
    <citation type="submission" date="2019-01" db="EMBL/GenBank/DDBJ databases">
        <title>A draft genome assembly of the solar-powered sea slug Elysia chlorotica.</title>
        <authorList>
            <person name="Cai H."/>
            <person name="Li Q."/>
            <person name="Fang X."/>
            <person name="Li J."/>
            <person name="Curtis N.E."/>
            <person name="Altenburger A."/>
            <person name="Shibata T."/>
            <person name="Feng M."/>
            <person name="Maeda T."/>
            <person name="Schwartz J.A."/>
            <person name="Shigenobu S."/>
            <person name="Lundholm N."/>
            <person name="Nishiyama T."/>
            <person name="Yang H."/>
            <person name="Hasebe M."/>
            <person name="Li S."/>
            <person name="Pierce S.K."/>
            <person name="Wang J."/>
        </authorList>
    </citation>
    <scope>NUCLEOTIDE SEQUENCE [LARGE SCALE GENOMIC DNA]</scope>
    <source>
        <strain evidence="3">EC2010</strain>
        <tissue evidence="3">Whole organism of an adult</tissue>
    </source>
</reference>
<dbReference type="EMBL" id="RQTK01001555">
    <property type="protein sequence ID" value="RUS69852.1"/>
    <property type="molecule type" value="Genomic_DNA"/>
</dbReference>
<keyword evidence="2" id="KW-1133">Transmembrane helix</keyword>
<dbReference type="STRING" id="188477.A0A433SL64"/>
<organism evidence="3 4">
    <name type="scientific">Elysia chlorotica</name>
    <name type="common">Eastern emerald elysia</name>
    <name type="synonym">Sea slug</name>
    <dbReference type="NCBI Taxonomy" id="188477"/>
    <lineage>
        <taxon>Eukaryota</taxon>
        <taxon>Metazoa</taxon>
        <taxon>Spiralia</taxon>
        <taxon>Lophotrochozoa</taxon>
        <taxon>Mollusca</taxon>
        <taxon>Gastropoda</taxon>
        <taxon>Heterobranchia</taxon>
        <taxon>Euthyneura</taxon>
        <taxon>Panpulmonata</taxon>
        <taxon>Sacoglossa</taxon>
        <taxon>Placobranchoidea</taxon>
        <taxon>Plakobranchidae</taxon>
        <taxon>Elysia</taxon>
    </lineage>
</organism>
<comment type="caution">
    <text evidence="3">The sequence shown here is derived from an EMBL/GenBank/DDBJ whole genome shotgun (WGS) entry which is preliminary data.</text>
</comment>
<dbReference type="PANTHER" id="PTHR28635:SF1">
    <property type="entry name" value="TRANSMEMBRANE INNER EAR EXPRESSED PROTEIN"/>
    <property type="match status" value="1"/>
</dbReference>
<gene>
    <name evidence="3" type="ORF">EGW08_022382</name>
</gene>
<evidence type="ECO:0000256" key="2">
    <source>
        <dbReference type="SAM" id="Phobius"/>
    </source>
</evidence>
<sequence>MEVITESDVSTPLHTDRGIEEEIVGPFRTWHIIFIAILACVTIIVVICWCHPVRVPRTRQEIEENYKKRVINRNYLRLLERNPDKVVKNTPARVSATESSRQPRRTAGPAQGAATSARVGAGPPVARKIREPVRPPKASKPRGVEEDDDADSEARPYRPVAAAKAARLGAPTPLALNPRDLLALVAKRREDVSSQ</sequence>
<evidence type="ECO:0008006" key="5">
    <source>
        <dbReference type="Google" id="ProtNLM"/>
    </source>
</evidence>
<dbReference type="OrthoDB" id="6154284at2759"/>
<keyword evidence="2" id="KW-0472">Membrane</keyword>
<keyword evidence="2" id="KW-0812">Transmembrane</keyword>
<accession>A0A433SL64</accession>
<dbReference type="Pfam" id="PF16038">
    <property type="entry name" value="TMIE"/>
    <property type="match status" value="1"/>
</dbReference>
<evidence type="ECO:0000313" key="4">
    <source>
        <dbReference type="Proteomes" id="UP000271974"/>
    </source>
</evidence>
<evidence type="ECO:0000313" key="3">
    <source>
        <dbReference type="EMBL" id="RUS69852.1"/>
    </source>
</evidence>
<dbReference type="Proteomes" id="UP000271974">
    <property type="component" value="Unassembled WGS sequence"/>
</dbReference>
<dbReference type="PANTHER" id="PTHR28635">
    <property type="entry name" value="TRANSMEMBRANE INNER EAR EXPRESSED PROTEIN"/>
    <property type="match status" value="1"/>
</dbReference>
<keyword evidence="4" id="KW-1185">Reference proteome</keyword>
<feature type="transmembrane region" description="Helical" evidence="2">
    <location>
        <begin position="30"/>
        <end position="50"/>
    </location>
</feature>
<evidence type="ECO:0000256" key="1">
    <source>
        <dbReference type="SAM" id="MobiDB-lite"/>
    </source>
</evidence>
<name>A0A433SL64_ELYCH</name>
<dbReference type="AlphaFoldDB" id="A0A433SL64"/>
<feature type="region of interest" description="Disordered" evidence="1">
    <location>
        <begin position="87"/>
        <end position="158"/>
    </location>
</feature>
<protein>
    <recommendedName>
        <fullName evidence="5">Transmembrane inner ear expressed protein</fullName>
    </recommendedName>
</protein>
<dbReference type="InterPro" id="IPR032006">
    <property type="entry name" value="TMIE"/>
</dbReference>
<proteinExistence type="predicted"/>